<dbReference type="PANTHER" id="PTHR10791:SF30">
    <property type="entry name" value="SUGAR TRANSPORTER SWEET1"/>
    <property type="match status" value="1"/>
</dbReference>
<dbReference type="RefSeq" id="XP_003885646.1">
    <property type="nucleotide sequence ID" value="XM_003885597.1"/>
</dbReference>
<evidence type="ECO:0000256" key="11">
    <source>
        <dbReference type="ARBA" id="ARBA00023034"/>
    </source>
</evidence>
<feature type="transmembrane region" description="Helical" evidence="14">
    <location>
        <begin position="401"/>
        <end position="422"/>
    </location>
</feature>
<evidence type="ECO:0000313" key="15">
    <source>
        <dbReference type="EMBL" id="CBZ55618.1"/>
    </source>
</evidence>
<proteinExistence type="inferred from homology"/>
<evidence type="ECO:0000256" key="12">
    <source>
        <dbReference type="ARBA" id="ARBA00023136"/>
    </source>
</evidence>
<dbReference type="GO" id="GO:0005886">
    <property type="term" value="C:plasma membrane"/>
    <property type="evidence" value="ECO:0007669"/>
    <property type="project" value="UniProtKB-SubCell"/>
</dbReference>
<feature type="transmembrane region" description="Helical" evidence="14">
    <location>
        <begin position="226"/>
        <end position="246"/>
    </location>
</feature>
<dbReference type="PANTHER" id="PTHR10791">
    <property type="entry name" value="RAG1-ACTIVATING PROTEIN 1"/>
    <property type="match status" value="1"/>
</dbReference>
<evidence type="ECO:0000256" key="5">
    <source>
        <dbReference type="ARBA" id="ARBA00022448"/>
    </source>
</evidence>
<dbReference type="Pfam" id="PF03083">
    <property type="entry name" value="MtN3_slv"/>
    <property type="match status" value="2"/>
</dbReference>
<dbReference type="OrthoDB" id="409725at2759"/>
<evidence type="ECO:0000256" key="7">
    <source>
        <dbReference type="ARBA" id="ARBA00022597"/>
    </source>
</evidence>
<reference evidence="16" key="4">
    <citation type="journal article" date="2015" name="PLoS ONE">
        <title>Comprehensive Evaluation of Toxoplasma gondii VEG and Neospora caninum LIV Genomes with Tachyzoite Stage Transcriptome and Proteome Defines Novel Transcript Features.</title>
        <authorList>
            <person name="Ramaprasad A."/>
            <person name="Mourier T."/>
            <person name="Naeem R."/>
            <person name="Malas T.B."/>
            <person name="Moussa E."/>
            <person name="Panigrahi A."/>
            <person name="Vermont S.J."/>
            <person name="Otto T.D."/>
            <person name="Wastling J."/>
            <person name="Pain A."/>
        </authorList>
    </citation>
    <scope>NUCLEOTIDE SEQUENCE</scope>
    <source>
        <strain evidence="16">Liverpool</strain>
    </source>
</reference>
<evidence type="ECO:0000256" key="3">
    <source>
        <dbReference type="ARBA" id="ARBA00007809"/>
    </source>
</evidence>
<evidence type="ECO:0000256" key="1">
    <source>
        <dbReference type="ARBA" id="ARBA00004651"/>
    </source>
</evidence>
<evidence type="ECO:0000256" key="13">
    <source>
        <dbReference type="SAM" id="MobiDB-lite"/>
    </source>
</evidence>
<gene>
    <name evidence="16" type="ORF">BN1204_060430</name>
    <name evidence="15" type="ORF">NCLIV_060430</name>
</gene>
<reference evidence="15" key="2">
    <citation type="submission" date="2011-03" db="EMBL/GenBank/DDBJ databases">
        <title>Comparative genomics and transcriptomics of Neospora caninum and Toxoplasma gondii.</title>
        <authorList>
            <person name="Reid A.J."/>
            <person name="Sohal A."/>
            <person name="Harris D."/>
            <person name="Quail M."/>
            <person name="Sanders M."/>
            <person name="Berriman M."/>
            <person name="Wastling J.M."/>
            <person name="Pain A."/>
        </authorList>
    </citation>
    <scope>NUCLEOTIDE SEQUENCE</scope>
    <source>
        <strain evidence="15">Liverpool</strain>
    </source>
</reference>
<evidence type="ECO:0000256" key="14">
    <source>
        <dbReference type="SAM" id="Phobius"/>
    </source>
</evidence>
<dbReference type="FunFam" id="1.20.1280.290:FF:000004">
    <property type="entry name" value="Sugar transporter SWEET"/>
    <property type="match status" value="1"/>
</dbReference>
<keyword evidence="10 14" id="KW-1133">Transmembrane helix</keyword>
<keyword evidence="6" id="KW-1003">Cell membrane</keyword>
<name>F0VPH2_NEOCL</name>
<dbReference type="FunFam" id="1.20.1280.290:FF:000007">
    <property type="entry name" value="Bidirectional sugar transporter SWEET7"/>
    <property type="match status" value="1"/>
</dbReference>
<feature type="transmembrane region" description="Helical" evidence="14">
    <location>
        <begin position="312"/>
        <end position="336"/>
    </location>
</feature>
<protein>
    <recommendedName>
        <fullName evidence="4">Sugar transporter SWEET1</fullName>
    </recommendedName>
</protein>
<evidence type="ECO:0000313" key="17">
    <source>
        <dbReference type="Proteomes" id="UP000007494"/>
    </source>
</evidence>
<dbReference type="GeneID" id="13441049"/>
<reference evidence="15" key="1">
    <citation type="submission" date="2011-02" db="EMBL/GenBank/DDBJ databases">
        <authorList>
            <person name="Aslett M."/>
        </authorList>
    </citation>
    <scope>NUCLEOTIDE SEQUENCE</scope>
    <source>
        <strain evidence="15">Liverpool</strain>
    </source>
</reference>
<dbReference type="GO" id="GO:0051119">
    <property type="term" value="F:sugar transmembrane transporter activity"/>
    <property type="evidence" value="ECO:0007669"/>
    <property type="project" value="InterPro"/>
</dbReference>
<keyword evidence="7" id="KW-0762">Sugar transport</keyword>
<evidence type="ECO:0000256" key="2">
    <source>
        <dbReference type="ARBA" id="ARBA00004653"/>
    </source>
</evidence>
<feature type="compositionally biased region" description="Low complexity" evidence="13">
    <location>
        <begin position="55"/>
        <end position="108"/>
    </location>
</feature>
<feature type="transmembrane region" description="Helical" evidence="14">
    <location>
        <begin position="342"/>
        <end position="362"/>
    </location>
</feature>
<evidence type="ECO:0000256" key="4">
    <source>
        <dbReference type="ARBA" id="ARBA00021741"/>
    </source>
</evidence>
<dbReference type="Proteomes" id="UP000007494">
    <property type="component" value="Chromosome XII"/>
</dbReference>
<feature type="transmembrane region" description="Helical" evidence="14">
    <location>
        <begin position="282"/>
        <end position="300"/>
    </location>
</feature>
<comment type="subcellular location">
    <subcellularLocation>
        <location evidence="1">Cell membrane</location>
        <topology evidence="1">Multi-pass membrane protein</topology>
    </subcellularLocation>
    <subcellularLocation>
        <location evidence="2">Golgi apparatus membrane</location>
        <topology evidence="2">Multi-pass membrane protein</topology>
    </subcellularLocation>
</comment>
<dbReference type="EMBL" id="LN714487">
    <property type="protein sequence ID" value="CEL70360.1"/>
    <property type="molecule type" value="Genomic_DNA"/>
</dbReference>
<dbReference type="Gene3D" id="1.20.1280.290">
    <property type="match status" value="2"/>
</dbReference>
<evidence type="ECO:0000256" key="10">
    <source>
        <dbReference type="ARBA" id="ARBA00022989"/>
    </source>
</evidence>
<keyword evidence="5" id="KW-0813">Transport</keyword>
<comment type="similarity">
    <text evidence="3">Belongs to the SWEET sugar transporter family.</text>
</comment>
<evidence type="ECO:0000256" key="8">
    <source>
        <dbReference type="ARBA" id="ARBA00022692"/>
    </source>
</evidence>
<accession>F0VPH2</accession>
<feature type="region of interest" description="Disordered" evidence="13">
    <location>
        <begin position="54"/>
        <end position="117"/>
    </location>
</feature>
<keyword evidence="9" id="KW-0677">Repeat</keyword>
<keyword evidence="12 14" id="KW-0472">Membrane</keyword>
<keyword evidence="11" id="KW-0333">Golgi apparatus</keyword>
<dbReference type="AlphaFoldDB" id="F0VPH2"/>
<dbReference type="VEuPathDB" id="ToxoDB:NCLIV_060430"/>
<evidence type="ECO:0000256" key="9">
    <source>
        <dbReference type="ARBA" id="ARBA00022737"/>
    </source>
</evidence>
<feature type="transmembrane region" description="Helical" evidence="14">
    <location>
        <begin position="12"/>
        <end position="34"/>
    </location>
</feature>
<dbReference type="GO" id="GO:0000139">
    <property type="term" value="C:Golgi membrane"/>
    <property type="evidence" value="ECO:0007669"/>
    <property type="project" value="UniProtKB-SubCell"/>
</dbReference>
<feature type="transmembrane region" description="Helical" evidence="14">
    <location>
        <begin position="374"/>
        <end position="395"/>
    </location>
</feature>
<organism evidence="15 17">
    <name type="scientific">Neospora caninum (strain Liverpool)</name>
    <dbReference type="NCBI Taxonomy" id="572307"/>
    <lineage>
        <taxon>Eukaryota</taxon>
        <taxon>Sar</taxon>
        <taxon>Alveolata</taxon>
        <taxon>Apicomplexa</taxon>
        <taxon>Conoidasida</taxon>
        <taxon>Coccidia</taxon>
        <taxon>Eucoccidiorida</taxon>
        <taxon>Eimeriorina</taxon>
        <taxon>Sarcocystidae</taxon>
        <taxon>Neospora</taxon>
    </lineage>
</organism>
<evidence type="ECO:0000313" key="16">
    <source>
        <dbReference type="EMBL" id="CEL70360.1"/>
    </source>
</evidence>
<keyword evidence="17" id="KW-1185">Reference proteome</keyword>
<sequence length="672" mass="70837">MPPKRSSPGRRGVPLLSFFFLVPLLFHLSAPLWFSSRLLAVRDVEAAQLRTQVNATSEGEASNAANAASPPGPSGAPAFAGDAAAPAGLAGPPVLTPSASSSPAALPSPSSPPAPALLPVVEGERRQAVVSVEQTQSVSPPTSVLPVPLNGPAAVASRAAPRRGELPNAQPAPEAAAGLASAFDGGATDAGALSPRMQVTFWSILVSPLAAFPAFLAARLLWLMKVLAVLSAVFMLLSPLPTVIRIKACHSTAELQGLPYVMLLLSAVIWLVYGTLRRDLVLFAPNLCGLFLSAWYVHVFRKFCKNPHQAELLRIYIALSGFLLAGIFIACLFLGFDSGTQLVGLAAAVINVFSYVAPLSALRVILREKSTACLPVEVSIGNWICSSLWLFYGWLSEDLFILLPNLIGTVVGSAQLVLLVLYPPPSRRGFSVLGGSNCSRPYRPPACAIPAVEEDFPVLLPPSYGSPGAPAPSSLAPLSASQTDYLSPSASFASAPVASVASTAASHDEERESHVLSREKSVRAADAAHSSVCGVNAPSLPTHEMLLRDWKQRLLRAREEERLGRRPEDDATREGPDWFLDCDEHGNPLVARGSVAGGAYDAAGRREAPGDCAFLGEKDATYDAQTWTERTSASFEGRQAVVAFDDFEDAENAAAAAYGELASRSAGQLRLA</sequence>
<dbReference type="InterPro" id="IPR004316">
    <property type="entry name" value="SWEET_rpt"/>
</dbReference>
<keyword evidence="8 14" id="KW-0812">Transmembrane</keyword>
<dbReference type="InParanoid" id="F0VPH2"/>
<dbReference type="EMBL" id="FR823393">
    <property type="protein sequence ID" value="CBZ55618.1"/>
    <property type="molecule type" value="Genomic_DNA"/>
</dbReference>
<dbReference type="OMA" id="NWICSSL"/>
<reference evidence="17" key="3">
    <citation type="journal article" date="2012" name="PLoS Pathog.">
        <title>Comparative genomics of the apicomplexan parasites Toxoplasma gondii and Neospora caninum: Coccidia differing in host range and transmission strategy.</title>
        <authorList>
            <person name="Reid A.J."/>
            <person name="Vermont S.J."/>
            <person name="Cotton J.A."/>
            <person name="Harris D."/>
            <person name="Hill-Cawthorne G.A."/>
            <person name="Konen-Waisman S."/>
            <person name="Latham S.M."/>
            <person name="Mourier T."/>
            <person name="Norton R."/>
            <person name="Quail M.A."/>
            <person name="Sanders M."/>
            <person name="Shanmugam D."/>
            <person name="Sohal A."/>
            <person name="Wasmuth J.D."/>
            <person name="Brunk B."/>
            <person name="Grigg M.E."/>
            <person name="Howard J.C."/>
            <person name="Parkinson J."/>
            <person name="Roos D.S."/>
            <person name="Trees A.J."/>
            <person name="Berriman M."/>
            <person name="Pain A."/>
            <person name="Wastling J.M."/>
        </authorList>
    </citation>
    <scope>NUCLEOTIDE SEQUENCE [LARGE SCALE GENOMIC DNA]</scope>
    <source>
        <strain evidence="17">Liverpool</strain>
    </source>
</reference>
<feature type="transmembrane region" description="Helical" evidence="14">
    <location>
        <begin position="258"/>
        <end position="276"/>
    </location>
</feature>
<evidence type="ECO:0000256" key="6">
    <source>
        <dbReference type="ARBA" id="ARBA00022475"/>
    </source>
</evidence>
<dbReference type="eggNOG" id="KOG1623">
    <property type="taxonomic scope" value="Eukaryota"/>
</dbReference>
<dbReference type="InterPro" id="IPR047664">
    <property type="entry name" value="SWEET"/>
</dbReference>